<dbReference type="SUPFAM" id="SSF82199">
    <property type="entry name" value="SET domain"/>
    <property type="match status" value="1"/>
</dbReference>
<dbReference type="InterPro" id="IPR001214">
    <property type="entry name" value="SET_dom"/>
</dbReference>
<proteinExistence type="predicted"/>
<evidence type="ECO:0000259" key="1">
    <source>
        <dbReference type="PROSITE" id="PS50280"/>
    </source>
</evidence>
<dbReference type="Pfam" id="PF00856">
    <property type="entry name" value="SET"/>
    <property type="match status" value="1"/>
</dbReference>
<name>A0ABU9E7Y6_9BACT</name>
<protein>
    <submittedName>
        <fullName evidence="2">SET domain-containing protein</fullName>
        <ecNumber evidence="2">2.1.1.-</ecNumber>
    </submittedName>
</protein>
<organism evidence="2 3">
    <name type="scientific">Gaopeijia maritima</name>
    <dbReference type="NCBI Taxonomy" id="3119007"/>
    <lineage>
        <taxon>Bacteria</taxon>
        <taxon>Pseudomonadati</taxon>
        <taxon>Gemmatimonadota</taxon>
        <taxon>Longimicrobiia</taxon>
        <taxon>Gaopeijiales</taxon>
        <taxon>Gaopeijiaceae</taxon>
        <taxon>Gaopeijia</taxon>
    </lineage>
</organism>
<sequence length="129" mass="14280">MFRVPTYVAPSPIAGVGVYTSLPIAAGTVIWDFTEGVDLRLDPAVVAAIPEPLGSKIRSYCYEEPDGHLVLCGDNARFMNHSFEPNCDDRGHVTRALRDIAEGEELTCDYRNFDAESERSGLMEWRTAV</sequence>
<dbReference type="GO" id="GO:0008168">
    <property type="term" value="F:methyltransferase activity"/>
    <property type="evidence" value="ECO:0007669"/>
    <property type="project" value="UniProtKB-KW"/>
</dbReference>
<evidence type="ECO:0000313" key="3">
    <source>
        <dbReference type="Proteomes" id="UP001484239"/>
    </source>
</evidence>
<feature type="domain" description="SET" evidence="1">
    <location>
        <begin position="4"/>
        <end position="111"/>
    </location>
</feature>
<dbReference type="Proteomes" id="UP001484239">
    <property type="component" value="Unassembled WGS sequence"/>
</dbReference>
<gene>
    <name evidence="2" type="ORF">WI372_07735</name>
</gene>
<accession>A0ABU9E7Y6</accession>
<dbReference type="RefSeq" id="WP_405284149.1">
    <property type="nucleotide sequence ID" value="NZ_CP144380.1"/>
</dbReference>
<comment type="caution">
    <text evidence="2">The sequence shown here is derived from an EMBL/GenBank/DDBJ whole genome shotgun (WGS) entry which is preliminary data.</text>
</comment>
<evidence type="ECO:0000313" key="2">
    <source>
        <dbReference type="EMBL" id="MEK9500863.1"/>
    </source>
</evidence>
<reference evidence="2 3" key="1">
    <citation type="submission" date="2024-02" db="EMBL/GenBank/DDBJ databases">
        <title>A novel Gemmatimonadota bacterium.</title>
        <authorList>
            <person name="Du Z.-J."/>
            <person name="Ye Y.-Q."/>
        </authorList>
    </citation>
    <scope>NUCLEOTIDE SEQUENCE [LARGE SCALE GENOMIC DNA]</scope>
    <source>
        <strain evidence="2 3">DH-20</strain>
    </source>
</reference>
<dbReference type="Gene3D" id="2.170.270.10">
    <property type="entry name" value="SET domain"/>
    <property type="match status" value="1"/>
</dbReference>
<keyword evidence="2" id="KW-0808">Transferase</keyword>
<keyword evidence="3" id="KW-1185">Reference proteome</keyword>
<dbReference type="InterPro" id="IPR046341">
    <property type="entry name" value="SET_dom_sf"/>
</dbReference>
<keyword evidence="2" id="KW-0489">Methyltransferase</keyword>
<dbReference type="GO" id="GO:0032259">
    <property type="term" value="P:methylation"/>
    <property type="evidence" value="ECO:0007669"/>
    <property type="project" value="UniProtKB-KW"/>
</dbReference>
<dbReference type="EC" id="2.1.1.-" evidence="2"/>
<dbReference type="EMBL" id="JBBHLI010000003">
    <property type="protein sequence ID" value="MEK9500863.1"/>
    <property type="molecule type" value="Genomic_DNA"/>
</dbReference>
<dbReference type="SMART" id="SM00317">
    <property type="entry name" value="SET"/>
    <property type="match status" value="1"/>
</dbReference>
<dbReference type="PROSITE" id="PS50280">
    <property type="entry name" value="SET"/>
    <property type="match status" value="1"/>
</dbReference>